<comment type="caution">
    <text evidence="2">The sequence shown here is derived from an EMBL/GenBank/DDBJ whole genome shotgun (WGS) entry which is preliminary data.</text>
</comment>
<organism evidence="2 3">
    <name type="scientific">Candidatus Contendobacter odensis Run_B_J11</name>
    <dbReference type="NCBI Taxonomy" id="1400861"/>
    <lineage>
        <taxon>Bacteria</taxon>
        <taxon>Pseudomonadati</taxon>
        <taxon>Pseudomonadota</taxon>
        <taxon>Gammaproteobacteria</taxon>
        <taxon>Candidatus Competibacteraceae</taxon>
        <taxon>Candidatus Contendibacter</taxon>
    </lineage>
</organism>
<accession>A0A7U7G7W2</accession>
<sequence length="335" mass="36644">MRGHRQAVNQQRHRENGTAAAGQSQRKADQEAEQQAYHVRILSLFMLITGRPELHRHIRRTLAAQPITGYGEIHLARIRQIKSVHDGDKGFQRRLILQARIAGFFLGNGGNKAALVIMAGIDQSFIRQGEQLVMDAAIQGGGVPALKIGAPASVNEQRIPGKQQQMSSIVHPVAMVSRSMSGRKQRPQLDMAEVKALTLAQADVGAGQLIHRRPADLASGQALELERAAQMIGMNMRVQGIAQGQPQALQHLQIPLGSVNHRINDRARAGVRTGQQIAVGTGYGFKKLSENHVAPLALRSGRDRQKQRIFPDALVSRFFHPVAGGKFHAAESRSH</sequence>
<evidence type="ECO:0000256" key="1">
    <source>
        <dbReference type="SAM" id="MobiDB-lite"/>
    </source>
</evidence>
<dbReference type="Proteomes" id="UP000019184">
    <property type="component" value="Unassembled WGS sequence"/>
</dbReference>
<protein>
    <submittedName>
        <fullName evidence="2">Uncharacterized protein</fullName>
    </submittedName>
</protein>
<evidence type="ECO:0000313" key="2">
    <source>
        <dbReference type="EMBL" id="CDH43214.1"/>
    </source>
</evidence>
<feature type="region of interest" description="Disordered" evidence="1">
    <location>
        <begin position="1"/>
        <end position="32"/>
    </location>
</feature>
<dbReference type="AlphaFoldDB" id="A0A7U7G7W2"/>
<dbReference type="EMBL" id="CBTK010000013">
    <property type="protein sequence ID" value="CDH43214.1"/>
    <property type="molecule type" value="Genomic_DNA"/>
</dbReference>
<keyword evidence="3" id="KW-1185">Reference proteome</keyword>
<evidence type="ECO:0000313" key="3">
    <source>
        <dbReference type="Proteomes" id="UP000019184"/>
    </source>
</evidence>
<name>A0A7U7G7W2_9GAMM</name>
<proteinExistence type="predicted"/>
<gene>
    <name evidence="2" type="ORF">BN874_110016</name>
</gene>
<reference evidence="2 3" key="1">
    <citation type="journal article" date="2014" name="ISME J.">
        <title>Candidatus Competibacter-lineage genomes retrieved from metagenomes reveal functional metabolic diversity.</title>
        <authorList>
            <person name="McIlroy S.J."/>
            <person name="Albertsen M."/>
            <person name="Andresen E.K."/>
            <person name="Saunders A.M."/>
            <person name="Kristiansen R."/>
            <person name="Stokholm-Bjerregaard M."/>
            <person name="Nielsen K.L."/>
            <person name="Nielsen P.H."/>
        </authorList>
    </citation>
    <scope>NUCLEOTIDE SEQUENCE [LARGE SCALE GENOMIC DNA]</scope>
    <source>
        <strain evidence="2 3">Run_B_J11</strain>
    </source>
</reference>